<sequence>MSYLLKSEHGLDLPRRLQVEFSQVVQRRTDAEGGELTAAEIWEMFADEYLHSDNPQTRWGRFFPVRSILTSTDVGDDHIESVILDSGAEVHISGSGNGPIDAFIDAMSALDVDVRVLDYHEHALSAGGDARAAAYVECAVGERVLWGVGLHESIVKASLRAIMSALNRAERDQAAKKDELAVSRPGGGP</sequence>
<dbReference type="InterPro" id="IPR013709">
    <property type="entry name" value="2-isopropylmalate_synth_dimer"/>
</dbReference>
<name>W6K1N4_9MICO</name>
<dbReference type="PANTHER" id="PTHR46911">
    <property type="match status" value="1"/>
</dbReference>
<feature type="domain" description="2-isopropylmalate synthase LeuA allosteric (dimerisation)" evidence="2">
    <location>
        <begin position="35"/>
        <end position="170"/>
    </location>
</feature>
<dbReference type="GO" id="GO:0003852">
    <property type="term" value="F:2-isopropylmalate synthase activity"/>
    <property type="evidence" value="ECO:0007669"/>
    <property type="project" value="UniProtKB-EC"/>
</dbReference>
<gene>
    <name evidence="3" type="ORF">BN11_1440013</name>
</gene>
<dbReference type="Proteomes" id="UP000035763">
    <property type="component" value="Unassembled WGS sequence"/>
</dbReference>
<protein>
    <submittedName>
        <fullName evidence="3">2-isopropylmalate synthase</fullName>
        <ecNumber evidence="3">2.3.3.13</ecNumber>
    </submittedName>
</protein>
<dbReference type="EC" id="2.3.3.13" evidence="3"/>
<keyword evidence="4" id="KW-1185">Reference proteome</keyword>
<evidence type="ECO:0000313" key="4">
    <source>
        <dbReference type="Proteomes" id="UP000035763"/>
    </source>
</evidence>
<dbReference type="STRING" id="1193182.BN11_1440013"/>
<keyword evidence="3" id="KW-0012">Acyltransferase</keyword>
<dbReference type="SMART" id="SM00917">
    <property type="entry name" value="LeuA_dimer"/>
    <property type="match status" value="1"/>
</dbReference>
<evidence type="ECO:0000256" key="1">
    <source>
        <dbReference type="ARBA" id="ARBA00022679"/>
    </source>
</evidence>
<proteinExistence type="predicted"/>
<dbReference type="AlphaFoldDB" id="W6K1N4"/>
<reference evidence="3 4" key="1">
    <citation type="journal article" date="2013" name="ISME J.">
        <title>A metabolic model for members of the genus Tetrasphaera involved in enhanced biological phosphorus removal.</title>
        <authorList>
            <person name="Kristiansen R."/>
            <person name="Nguyen H.T.T."/>
            <person name="Saunders A.M."/>
            <person name="Nielsen J.L."/>
            <person name="Wimmer R."/>
            <person name="Le V.Q."/>
            <person name="McIlroy S.J."/>
            <person name="Petrovski S."/>
            <person name="Seviour R.J."/>
            <person name="Calteau A."/>
            <person name="Nielsen K.L."/>
            <person name="Nielsen P.H."/>
        </authorList>
    </citation>
    <scope>NUCLEOTIDE SEQUENCE [LARGE SCALE GENOMIC DNA]</scope>
    <source>
        <strain evidence="3 4">Ben110</strain>
    </source>
</reference>
<dbReference type="GO" id="GO:0009098">
    <property type="term" value="P:L-leucine biosynthetic process"/>
    <property type="evidence" value="ECO:0007669"/>
    <property type="project" value="InterPro"/>
</dbReference>
<evidence type="ECO:0000313" key="3">
    <source>
        <dbReference type="EMBL" id="CCH72209.1"/>
    </source>
</evidence>
<evidence type="ECO:0000259" key="2">
    <source>
        <dbReference type="SMART" id="SM00917"/>
    </source>
</evidence>
<dbReference type="SUPFAM" id="SSF110921">
    <property type="entry name" value="2-isopropylmalate synthase LeuA, allosteric (dimerisation) domain"/>
    <property type="match status" value="1"/>
</dbReference>
<dbReference type="PANTHER" id="PTHR46911:SF1">
    <property type="entry name" value="2-ISOPROPYLMALATE SYNTHASE"/>
    <property type="match status" value="1"/>
</dbReference>
<comment type="caution">
    <text evidence="3">The sequence shown here is derived from an EMBL/GenBank/DDBJ whole genome shotgun (WGS) entry which is preliminary data.</text>
</comment>
<dbReference type="Gene3D" id="1.10.1220.20">
    <property type="match status" value="1"/>
</dbReference>
<dbReference type="SUPFAM" id="SSF89000">
    <property type="entry name" value="post-HMGL domain-like"/>
    <property type="match status" value="1"/>
</dbReference>
<dbReference type="InterPro" id="IPR036230">
    <property type="entry name" value="LeuA_allosteric_dom_sf"/>
</dbReference>
<organism evidence="3 4">
    <name type="scientific">Nostocoides australiense Ben110</name>
    <dbReference type="NCBI Taxonomy" id="1193182"/>
    <lineage>
        <taxon>Bacteria</taxon>
        <taxon>Bacillati</taxon>
        <taxon>Actinomycetota</taxon>
        <taxon>Actinomycetes</taxon>
        <taxon>Micrococcales</taxon>
        <taxon>Intrasporangiaceae</taxon>
        <taxon>Nostocoides</taxon>
    </lineage>
</organism>
<keyword evidence="1 3" id="KW-0808">Transferase</keyword>
<dbReference type="Pfam" id="PF08502">
    <property type="entry name" value="LeuA_dimer"/>
    <property type="match status" value="1"/>
</dbReference>
<dbReference type="EMBL" id="CAJA01000051">
    <property type="protein sequence ID" value="CCH72209.1"/>
    <property type="molecule type" value="Genomic_DNA"/>
</dbReference>
<accession>W6K1N4</accession>
<dbReference type="Gene3D" id="3.30.160.270">
    <property type="match status" value="1"/>
</dbReference>